<dbReference type="SUPFAM" id="SSF103473">
    <property type="entry name" value="MFS general substrate transporter"/>
    <property type="match status" value="1"/>
</dbReference>
<reference evidence="7" key="1">
    <citation type="submission" date="2022-08" db="EMBL/GenBank/DDBJ databases">
        <authorList>
            <person name="Gutierrez-Valencia J."/>
        </authorList>
    </citation>
    <scope>NUCLEOTIDE SEQUENCE</scope>
</reference>
<feature type="transmembrane region" description="Helical" evidence="6">
    <location>
        <begin position="125"/>
        <end position="147"/>
    </location>
</feature>
<dbReference type="PANTHER" id="PTHR11654">
    <property type="entry name" value="OLIGOPEPTIDE TRANSPORTER-RELATED"/>
    <property type="match status" value="1"/>
</dbReference>
<feature type="transmembrane region" description="Helical" evidence="6">
    <location>
        <begin position="168"/>
        <end position="188"/>
    </location>
</feature>
<keyword evidence="8" id="KW-1185">Reference proteome</keyword>
<accession>A0AAV0NGE0</accession>
<feature type="transmembrane region" description="Helical" evidence="6">
    <location>
        <begin position="51"/>
        <end position="72"/>
    </location>
</feature>
<evidence type="ECO:0000256" key="3">
    <source>
        <dbReference type="ARBA" id="ARBA00022692"/>
    </source>
</evidence>
<comment type="similarity">
    <text evidence="2">Belongs to the major facilitator superfamily. Proton-dependent oligopeptide transporter (POT/PTR) (TC 2.A.17) family.</text>
</comment>
<dbReference type="GO" id="GO:0022857">
    <property type="term" value="F:transmembrane transporter activity"/>
    <property type="evidence" value="ECO:0007669"/>
    <property type="project" value="InterPro"/>
</dbReference>
<dbReference type="InterPro" id="IPR036259">
    <property type="entry name" value="MFS_trans_sf"/>
</dbReference>
<dbReference type="AlphaFoldDB" id="A0AAV0NGE0"/>
<dbReference type="Proteomes" id="UP001154282">
    <property type="component" value="Unassembled WGS sequence"/>
</dbReference>
<dbReference type="EMBL" id="CAMGYJ010000008">
    <property type="protein sequence ID" value="CAI0457690.1"/>
    <property type="molecule type" value="Genomic_DNA"/>
</dbReference>
<gene>
    <name evidence="7" type="ORF">LITE_LOCUS33231</name>
</gene>
<comment type="subcellular location">
    <subcellularLocation>
        <location evidence="1">Membrane</location>
        <topology evidence="1">Multi-pass membrane protein</topology>
    </subcellularLocation>
</comment>
<keyword evidence="3 6" id="KW-0812">Transmembrane</keyword>
<dbReference type="Gene3D" id="1.20.1250.20">
    <property type="entry name" value="MFS general substrate transporter like domains"/>
    <property type="match status" value="1"/>
</dbReference>
<evidence type="ECO:0000256" key="4">
    <source>
        <dbReference type="ARBA" id="ARBA00022989"/>
    </source>
</evidence>
<evidence type="ECO:0000256" key="1">
    <source>
        <dbReference type="ARBA" id="ARBA00004141"/>
    </source>
</evidence>
<proteinExistence type="inferred from homology"/>
<keyword evidence="5 6" id="KW-0472">Membrane</keyword>
<feature type="transmembrane region" description="Helical" evidence="6">
    <location>
        <begin position="84"/>
        <end position="105"/>
    </location>
</feature>
<dbReference type="InterPro" id="IPR000109">
    <property type="entry name" value="POT_fam"/>
</dbReference>
<protein>
    <submittedName>
        <fullName evidence="7">Uncharacterized protein</fullName>
    </submittedName>
</protein>
<organism evidence="7 8">
    <name type="scientific">Linum tenue</name>
    <dbReference type="NCBI Taxonomy" id="586396"/>
    <lineage>
        <taxon>Eukaryota</taxon>
        <taxon>Viridiplantae</taxon>
        <taxon>Streptophyta</taxon>
        <taxon>Embryophyta</taxon>
        <taxon>Tracheophyta</taxon>
        <taxon>Spermatophyta</taxon>
        <taxon>Magnoliopsida</taxon>
        <taxon>eudicotyledons</taxon>
        <taxon>Gunneridae</taxon>
        <taxon>Pentapetalae</taxon>
        <taxon>rosids</taxon>
        <taxon>fabids</taxon>
        <taxon>Malpighiales</taxon>
        <taxon>Linaceae</taxon>
        <taxon>Linum</taxon>
    </lineage>
</organism>
<evidence type="ECO:0000313" key="7">
    <source>
        <dbReference type="EMBL" id="CAI0457690.1"/>
    </source>
</evidence>
<keyword evidence="4 6" id="KW-1133">Transmembrane helix</keyword>
<sequence>MDRKMGPHLKFPAASIGIFSAVALTTWVTVYDNVIIPLARKRRNRLLELSILQRMGIGMCISTLAVVVAGIVEGQRRRHVEPTSVFWLVPQLVLLGVAEGFNGVAQIEFYHAELPATMASLTGGFFALGYSFASFAAALLESIVRAATRSPDNKKIHWLSDNGGKLDYHYFVVAGLAALNLAWFLFMAKRYKLRPGAN</sequence>
<dbReference type="GO" id="GO:0016020">
    <property type="term" value="C:membrane"/>
    <property type="evidence" value="ECO:0007669"/>
    <property type="project" value="UniProtKB-SubCell"/>
</dbReference>
<evidence type="ECO:0000313" key="8">
    <source>
        <dbReference type="Proteomes" id="UP001154282"/>
    </source>
</evidence>
<name>A0AAV0NGE0_9ROSI</name>
<comment type="caution">
    <text evidence="7">The sequence shown here is derived from an EMBL/GenBank/DDBJ whole genome shotgun (WGS) entry which is preliminary data.</text>
</comment>
<feature type="transmembrane region" description="Helical" evidence="6">
    <location>
        <begin position="12"/>
        <end position="31"/>
    </location>
</feature>
<evidence type="ECO:0000256" key="2">
    <source>
        <dbReference type="ARBA" id="ARBA00005982"/>
    </source>
</evidence>
<evidence type="ECO:0000256" key="5">
    <source>
        <dbReference type="ARBA" id="ARBA00023136"/>
    </source>
</evidence>
<dbReference type="Pfam" id="PF00854">
    <property type="entry name" value="PTR2"/>
    <property type="match status" value="1"/>
</dbReference>
<evidence type="ECO:0000256" key="6">
    <source>
        <dbReference type="SAM" id="Phobius"/>
    </source>
</evidence>